<dbReference type="InterPro" id="IPR040181">
    <property type="entry name" value="PKHG5/7"/>
</dbReference>
<feature type="compositionally biased region" description="Polar residues" evidence="1">
    <location>
        <begin position="482"/>
        <end position="493"/>
    </location>
</feature>
<feature type="compositionally biased region" description="Acidic residues" evidence="1">
    <location>
        <begin position="618"/>
        <end position="635"/>
    </location>
</feature>
<evidence type="ECO:0000256" key="1">
    <source>
        <dbReference type="SAM" id="MobiDB-lite"/>
    </source>
</evidence>
<feature type="domain" description="PH" evidence="2">
    <location>
        <begin position="1348"/>
        <end position="1539"/>
    </location>
</feature>
<feature type="region of interest" description="Disordered" evidence="1">
    <location>
        <begin position="1545"/>
        <end position="1633"/>
    </location>
</feature>
<name>A0A9Q0M111_BLOTA</name>
<dbReference type="Proteomes" id="UP001142055">
    <property type="component" value="Chromosome 4"/>
</dbReference>
<evidence type="ECO:0000313" key="5">
    <source>
        <dbReference type="Proteomes" id="UP001142055"/>
    </source>
</evidence>
<feature type="region of interest" description="Disordered" evidence="1">
    <location>
        <begin position="739"/>
        <end position="786"/>
    </location>
</feature>
<feature type="compositionally biased region" description="Low complexity" evidence="1">
    <location>
        <begin position="61"/>
        <end position="76"/>
    </location>
</feature>
<feature type="region of interest" description="Disordered" evidence="1">
    <location>
        <begin position="668"/>
        <end position="696"/>
    </location>
</feature>
<dbReference type="OMA" id="DENCCCT"/>
<feature type="region of interest" description="Disordered" evidence="1">
    <location>
        <begin position="141"/>
        <end position="196"/>
    </location>
</feature>
<dbReference type="SUPFAM" id="SSF50729">
    <property type="entry name" value="PH domain-like"/>
    <property type="match status" value="1"/>
</dbReference>
<dbReference type="InterPro" id="IPR001331">
    <property type="entry name" value="GDS_CDC24_CS"/>
</dbReference>
<dbReference type="EMBL" id="JAPWDV010000004">
    <property type="protein sequence ID" value="KAJ6215570.1"/>
    <property type="molecule type" value="Genomic_DNA"/>
</dbReference>
<feature type="region of interest" description="Disordered" evidence="1">
    <location>
        <begin position="599"/>
        <end position="651"/>
    </location>
</feature>
<feature type="compositionally biased region" description="Pro residues" evidence="1">
    <location>
        <begin position="147"/>
        <end position="156"/>
    </location>
</feature>
<dbReference type="CDD" id="cd00160">
    <property type="entry name" value="RhoGEF"/>
    <property type="match status" value="1"/>
</dbReference>
<dbReference type="PROSITE" id="PS50003">
    <property type="entry name" value="PH_DOMAIN"/>
    <property type="match status" value="1"/>
</dbReference>
<dbReference type="GO" id="GO:0007266">
    <property type="term" value="P:Rho protein signal transduction"/>
    <property type="evidence" value="ECO:0007669"/>
    <property type="project" value="TreeGrafter"/>
</dbReference>
<feature type="compositionally biased region" description="Low complexity" evidence="1">
    <location>
        <begin position="1611"/>
        <end position="1627"/>
    </location>
</feature>
<comment type="caution">
    <text evidence="4">The sequence shown here is derived from an EMBL/GenBank/DDBJ whole genome shotgun (WGS) entry which is preliminary data.</text>
</comment>
<dbReference type="Gene3D" id="1.20.900.10">
    <property type="entry name" value="Dbl homology (DH) domain"/>
    <property type="match status" value="1"/>
</dbReference>
<organism evidence="4 5">
    <name type="scientific">Blomia tropicalis</name>
    <name type="common">Mite</name>
    <dbReference type="NCBI Taxonomy" id="40697"/>
    <lineage>
        <taxon>Eukaryota</taxon>
        <taxon>Metazoa</taxon>
        <taxon>Ecdysozoa</taxon>
        <taxon>Arthropoda</taxon>
        <taxon>Chelicerata</taxon>
        <taxon>Arachnida</taxon>
        <taxon>Acari</taxon>
        <taxon>Acariformes</taxon>
        <taxon>Sarcoptiformes</taxon>
        <taxon>Astigmata</taxon>
        <taxon>Glycyphagoidea</taxon>
        <taxon>Echimyopodidae</taxon>
        <taxon>Blomia</taxon>
    </lineage>
</organism>
<protein>
    <recommendedName>
        <fullName evidence="6">Pleckstrin homology domain-containing family G member 7</fullName>
    </recommendedName>
</protein>
<dbReference type="SMART" id="SM00325">
    <property type="entry name" value="RhoGEF"/>
    <property type="match status" value="1"/>
</dbReference>
<feature type="compositionally biased region" description="Polar residues" evidence="1">
    <location>
        <begin position="513"/>
        <end position="524"/>
    </location>
</feature>
<dbReference type="InterPro" id="IPR035899">
    <property type="entry name" value="DBL_dom_sf"/>
</dbReference>
<proteinExistence type="predicted"/>
<feature type="compositionally biased region" description="Low complexity" evidence="1">
    <location>
        <begin position="161"/>
        <end position="196"/>
    </location>
</feature>
<feature type="domain" description="DH" evidence="3">
    <location>
        <begin position="1100"/>
        <end position="1294"/>
    </location>
</feature>
<reference evidence="4" key="1">
    <citation type="submission" date="2022-12" db="EMBL/GenBank/DDBJ databases">
        <title>Genome assemblies of Blomia tropicalis.</title>
        <authorList>
            <person name="Cui Y."/>
        </authorList>
    </citation>
    <scope>NUCLEOTIDE SEQUENCE</scope>
    <source>
        <tissue evidence="4">Adult mites</tissue>
    </source>
</reference>
<feature type="compositionally biased region" description="Low complexity" evidence="1">
    <location>
        <begin position="756"/>
        <end position="769"/>
    </location>
</feature>
<accession>A0A9Q0M111</accession>
<evidence type="ECO:0008006" key="6">
    <source>
        <dbReference type="Google" id="ProtNLM"/>
    </source>
</evidence>
<feature type="compositionally biased region" description="Low complexity" evidence="1">
    <location>
        <begin position="1559"/>
        <end position="1580"/>
    </location>
</feature>
<dbReference type="Gene3D" id="2.30.29.30">
    <property type="entry name" value="Pleckstrin-homology domain (PH domain)/Phosphotyrosine-binding domain (PTB)"/>
    <property type="match status" value="2"/>
</dbReference>
<dbReference type="PROSITE" id="PS50010">
    <property type="entry name" value="DH_2"/>
    <property type="match status" value="1"/>
</dbReference>
<dbReference type="InterPro" id="IPR000219">
    <property type="entry name" value="DH_dom"/>
</dbReference>
<dbReference type="PANTHER" id="PTHR13217">
    <property type="entry name" value="PLECKSTRIN HOMOLOGY DOMAIN-CONTAINING FAMILY G MEMBER 7"/>
    <property type="match status" value="1"/>
</dbReference>
<dbReference type="GO" id="GO:0005085">
    <property type="term" value="F:guanyl-nucleotide exchange factor activity"/>
    <property type="evidence" value="ECO:0007669"/>
    <property type="project" value="InterPro"/>
</dbReference>
<evidence type="ECO:0000259" key="2">
    <source>
        <dbReference type="PROSITE" id="PS50003"/>
    </source>
</evidence>
<feature type="region of interest" description="Disordered" evidence="1">
    <location>
        <begin position="478"/>
        <end position="526"/>
    </location>
</feature>
<dbReference type="Pfam" id="PF00621">
    <property type="entry name" value="RhoGEF"/>
    <property type="match status" value="1"/>
</dbReference>
<evidence type="ECO:0000259" key="3">
    <source>
        <dbReference type="PROSITE" id="PS50010"/>
    </source>
</evidence>
<evidence type="ECO:0000313" key="4">
    <source>
        <dbReference type="EMBL" id="KAJ6215570.1"/>
    </source>
</evidence>
<sequence length="1665" mass="182924">MNICKSGLISARTKSLREKFSRNRSYSELSFKESAPTTSSLISTPTESCSGSLSTVNVPNSSFDSSKRSASSHVGHSIGGGGGRNSDTQIATGTSDYFVNEPYCSALDLSAPGGFDEPRFPWQRDAAIQCDLISAPLIINRHSSQTPPSPLPPPQPQAKRSLSSLQQQALKKASSSSSSTGNNKKKTSSSSTSSTASTLINAAAAATLRMTGIGGSDPTSNSGGNRFWRSSLLLPSFNLSSPGSCSHEHSGKNELDVETCDGGGGGLLRRQKSSRWASASVRRPATLKRAASFDSRRGYARLVQSTSSPNSPPESTLNVENQAPLSALPILSSSEQHPHYQQQQQQQQQQYHEEDLNYRYQKRDNDEHCQMTNLDSNRHGKSSGNFFFGNTSSHSIGSTFRSTALLGASAAMTAAAPFGSNLIQQQTINMRPSSSPSTATAAAAATASMITTTTTTTTMVDTRQRKLSSNEITLNDFRRKQFMNNRKQPSSAPDSFDEDSVFSEHPKTKIGVRSSTSTASNNSGDNHDLFNFNTVHRLLNISLSANNSDNVVKPFLLELPDDQTCHQNLPSPNVQSEIQEVNPVLRKLSVLSRAPHKALAGRLSDSGSDKKSRSPYLDLDDDDLFIDDDDEDDLEPPSSSEFQPRRRRRALVPPKLITDGYESSNELFDIDGKNCSRPMDSKTQSLTDENDPMKMSDHSGKTMMDRGDDLEMLSKPPSLHTIHHHHQHLMPNVRIESIDPIDSSSSEMGGRPQKKSSAPASTSSSGSGSNHLGVGVTSTRGNRRRSSVVVIPPMQICPGDLLVYSKVLSQRSNMIDNFEGTLSSALLNESENRKHKNTWSLLRLFDRSTSRNKADAILMGLEEVLHNLQPTNSFVDETMLRYRGISWSDFVAQQEERRISNASSSFASATSSLVTSASAAAAAAATASVGIMGSRFFHGARFSSLQSNALESVASSLGSGTIGSNPHTSAHMCKKISLPNAPSGLSRAMQLNMERIRSKNHEARNSFDSIVIEGERETNVKPKLQRAESYSTVSDVESINDNFEIDQRSLNKSVDIPGTETMIQQQQRQQSSQLEEQSGDQYLDENCCCTCVPTSKREQRRRETLWELFQSDLLFLTEHLMVLKNVFMEPLKKIQVEGFAMFAEPEVLFGNLDELCLVTYAFCREFLNTLVSQTTNNELQVVMILSKLFQNSGRAAALTQAYHRYTLNYINALNYLETLRRQIEFTEFEKWCNRDPRCKKLQLTDLLVAPVQHVMRVPLLLKEIESRTHDPNERTIISAIIQEQEHSLRELDDKMRWLKNFERLLEIQRNIMWPSVCDMDPKVYVPEFLKNLLAKQPCERLIVSPRRQIILEGPLMILDSGKAVEMYVFLFDDLLLITRRKKGLGKKQSTLTERFVSNCSGRNSSFSSVTSGGAGGTGNVGAGSVSAGPIAQSTSVNVAGAGAGSSVEPTHGSISGGAGAGSVVGGSLYKYVVYKQPLSLDRFYIHDILPTTEGAANLKNGFVLVCLNRFQQVVTLHTFQAMSETAKNTWLSKLRDTSDRWKRTLQNNVFRKTPPPPSSTTKDGQQQQQQQSQTPQPSTSTHRHGTPGRRSGSSMLHHTRSTRIATESGSNTANPQNPTNANQQQQQRLSTGSMSIASTIRDNASSTYNFDDTLLLTTNSSLTSS</sequence>
<dbReference type="PROSITE" id="PS00741">
    <property type="entry name" value="DH_1"/>
    <property type="match status" value="1"/>
</dbReference>
<dbReference type="InterPro" id="IPR011993">
    <property type="entry name" value="PH-like_dom_sf"/>
</dbReference>
<dbReference type="PANTHER" id="PTHR13217:SF6">
    <property type="entry name" value="PLECKSTRIN HOMOLOGY DOMAIN-CONTAINING FAMILY G MEMBER 7"/>
    <property type="match status" value="1"/>
</dbReference>
<dbReference type="InterPro" id="IPR001849">
    <property type="entry name" value="PH_domain"/>
</dbReference>
<dbReference type="SMART" id="SM00233">
    <property type="entry name" value="PH"/>
    <property type="match status" value="1"/>
</dbReference>
<dbReference type="SUPFAM" id="SSF48065">
    <property type="entry name" value="DBL homology domain (DH-domain)"/>
    <property type="match status" value="1"/>
</dbReference>
<feature type="region of interest" description="Disordered" evidence="1">
    <location>
        <begin position="60"/>
        <end position="89"/>
    </location>
</feature>
<feature type="compositionally biased region" description="Polar residues" evidence="1">
    <location>
        <begin position="1591"/>
        <end position="1610"/>
    </location>
</feature>
<gene>
    <name evidence="4" type="ORF">RDWZM_010070</name>
</gene>
<keyword evidence="5" id="KW-1185">Reference proteome</keyword>